<reference evidence="6" key="1">
    <citation type="submission" date="2025-08" db="UniProtKB">
        <authorList>
            <consortium name="RefSeq"/>
        </authorList>
    </citation>
    <scope>IDENTIFICATION</scope>
    <source>
        <tissue evidence="6">Seedling</tissue>
    </source>
</reference>
<protein>
    <submittedName>
        <fullName evidence="6">S-norcoclaurine synthase 1</fullName>
    </submittedName>
</protein>
<dbReference type="InterPro" id="IPR044861">
    <property type="entry name" value="IPNS-like_FE2OG_OXY"/>
</dbReference>
<name>A0A6P4AZ94_ZIZJJ</name>
<dbReference type="RefSeq" id="XP_015891366.3">
    <property type="nucleotide sequence ID" value="XM_016035880.3"/>
</dbReference>
<dbReference type="InterPro" id="IPR027443">
    <property type="entry name" value="IPNS-like_sf"/>
</dbReference>
<dbReference type="Gene3D" id="2.60.120.330">
    <property type="entry name" value="B-lactam Antibiotic, Isopenicillin N Synthase, Chain"/>
    <property type="match status" value="1"/>
</dbReference>
<dbReference type="InParanoid" id="A0A6P4AZ94"/>
<organism evidence="5 6">
    <name type="scientific">Ziziphus jujuba</name>
    <name type="common">Chinese jujube</name>
    <name type="synonym">Ziziphus sativa</name>
    <dbReference type="NCBI Taxonomy" id="326968"/>
    <lineage>
        <taxon>Eukaryota</taxon>
        <taxon>Viridiplantae</taxon>
        <taxon>Streptophyta</taxon>
        <taxon>Embryophyta</taxon>
        <taxon>Tracheophyta</taxon>
        <taxon>Spermatophyta</taxon>
        <taxon>Magnoliopsida</taxon>
        <taxon>eudicotyledons</taxon>
        <taxon>Gunneridae</taxon>
        <taxon>Pentapetalae</taxon>
        <taxon>rosids</taxon>
        <taxon>fabids</taxon>
        <taxon>Rosales</taxon>
        <taxon>Rhamnaceae</taxon>
        <taxon>Paliureae</taxon>
        <taxon>Ziziphus</taxon>
    </lineage>
</organism>
<dbReference type="Pfam" id="PF03171">
    <property type="entry name" value="2OG-FeII_Oxy"/>
    <property type="match status" value="1"/>
</dbReference>
<accession>A0A6P4AZ94</accession>
<dbReference type="GeneID" id="107425832"/>
<dbReference type="GO" id="GO:0031418">
    <property type="term" value="F:L-ascorbic acid binding"/>
    <property type="evidence" value="ECO:0007669"/>
    <property type="project" value="UniProtKB-KW"/>
</dbReference>
<evidence type="ECO:0000256" key="3">
    <source>
        <dbReference type="ARBA" id="ARBA00023004"/>
    </source>
</evidence>
<keyword evidence="3" id="KW-0408">Iron</keyword>
<evidence type="ECO:0000313" key="5">
    <source>
        <dbReference type="Proteomes" id="UP001652623"/>
    </source>
</evidence>
<dbReference type="InterPro" id="IPR050295">
    <property type="entry name" value="Plant_2OG-oxidoreductases"/>
</dbReference>
<dbReference type="KEGG" id="zju:107425832"/>
<evidence type="ECO:0000256" key="2">
    <source>
        <dbReference type="ARBA" id="ARBA00022896"/>
    </source>
</evidence>
<dbReference type="AlphaFoldDB" id="A0A6P4AZ94"/>
<dbReference type="GO" id="GO:0046872">
    <property type="term" value="F:metal ion binding"/>
    <property type="evidence" value="ECO:0007669"/>
    <property type="project" value="UniProtKB-KW"/>
</dbReference>
<dbReference type="PANTHER" id="PTHR47991">
    <property type="entry name" value="OXOGLUTARATE/IRON-DEPENDENT DIOXYGENASE"/>
    <property type="match status" value="1"/>
</dbReference>
<keyword evidence="2" id="KW-0847">Vitamin C</keyword>
<keyword evidence="1" id="KW-0479">Metal-binding</keyword>
<evidence type="ECO:0000256" key="1">
    <source>
        <dbReference type="ARBA" id="ARBA00022723"/>
    </source>
</evidence>
<gene>
    <name evidence="6" type="primary">LOC107425832</name>
</gene>
<evidence type="ECO:0000313" key="6">
    <source>
        <dbReference type="RefSeq" id="XP_015891366.3"/>
    </source>
</evidence>
<sequence length="224" mass="25474">MRRSELLEFRTPQHPSLGTNNWGGASPLLARNIPEESLEQIYRRLNSIRTKDEIFPTNVDDYNYYHVAQSHAEKHKCPPTPNRNRGLLWKFLSPKKEKLELGSKTRFNDLQKCIAVDQSCGSREATGQYVIGSYSAEVRKLGLYLLDLICEGLGLESLEGEVHGLLVFKDEKWFAIEPPHSFVVNIGHMLQVISNGKLRSADHRVVTNKRSARKTVTSFNPSLQ</sequence>
<keyword evidence="5" id="KW-1185">Reference proteome</keyword>
<dbReference type="SUPFAM" id="SSF51197">
    <property type="entry name" value="Clavaminate synthase-like"/>
    <property type="match status" value="1"/>
</dbReference>
<evidence type="ECO:0000259" key="4">
    <source>
        <dbReference type="Pfam" id="PF03171"/>
    </source>
</evidence>
<proteinExistence type="predicted"/>
<dbReference type="Proteomes" id="UP001652623">
    <property type="component" value="Chromosome 9"/>
</dbReference>
<feature type="domain" description="Isopenicillin N synthase-like Fe(2+) 2OG dioxygenase" evidence="4">
    <location>
        <begin position="159"/>
        <end position="219"/>
    </location>
</feature>